<gene>
    <name evidence="14" type="ORF">SPI_08615</name>
</gene>
<comment type="caution">
    <text evidence="14">The sequence shown here is derived from an EMBL/GenBank/DDBJ whole genome shotgun (WGS) entry which is preliminary data.</text>
</comment>
<dbReference type="GO" id="GO:0004497">
    <property type="term" value="F:monooxygenase activity"/>
    <property type="evidence" value="ECO:0007669"/>
    <property type="project" value="UniProtKB-KW"/>
</dbReference>
<dbReference type="InterPro" id="IPR001128">
    <property type="entry name" value="Cyt_P450"/>
</dbReference>
<keyword evidence="10 13" id="KW-0472">Membrane</keyword>
<feature type="transmembrane region" description="Helical" evidence="13">
    <location>
        <begin position="12"/>
        <end position="30"/>
    </location>
</feature>
<dbReference type="AlphaFoldDB" id="A0A167MTS2"/>
<evidence type="ECO:0000256" key="6">
    <source>
        <dbReference type="ARBA" id="ARBA00022989"/>
    </source>
</evidence>
<dbReference type="Gene3D" id="1.10.630.10">
    <property type="entry name" value="Cytochrome P450"/>
    <property type="match status" value="1"/>
</dbReference>
<dbReference type="GO" id="GO:0016705">
    <property type="term" value="F:oxidoreductase activity, acting on paired donors, with incorporation or reduction of molecular oxygen"/>
    <property type="evidence" value="ECO:0007669"/>
    <property type="project" value="InterPro"/>
</dbReference>
<evidence type="ECO:0000313" key="15">
    <source>
        <dbReference type="Proteomes" id="UP000076874"/>
    </source>
</evidence>
<keyword evidence="7 12" id="KW-0560">Oxidoreductase</keyword>
<evidence type="ECO:0000256" key="7">
    <source>
        <dbReference type="ARBA" id="ARBA00023002"/>
    </source>
</evidence>
<keyword evidence="11 12" id="KW-0349">Heme</keyword>
<reference evidence="14 15" key="1">
    <citation type="journal article" date="2016" name="Genome Biol. Evol.">
        <title>Divergent and convergent evolution of fungal pathogenicity.</title>
        <authorList>
            <person name="Shang Y."/>
            <person name="Xiao G."/>
            <person name="Zheng P."/>
            <person name="Cen K."/>
            <person name="Zhan S."/>
            <person name="Wang C."/>
        </authorList>
    </citation>
    <scope>NUCLEOTIDE SEQUENCE [LARGE SCALE GENOMIC DNA]</scope>
    <source>
        <strain evidence="14 15">RCEF 264</strain>
    </source>
</reference>
<evidence type="ECO:0000256" key="1">
    <source>
        <dbReference type="ARBA" id="ARBA00001971"/>
    </source>
</evidence>
<evidence type="ECO:0000256" key="8">
    <source>
        <dbReference type="ARBA" id="ARBA00023004"/>
    </source>
</evidence>
<evidence type="ECO:0000256" key="11">
    <source>
        <dbReference type="PIRSR" id="PIRSR602401-1"/>
    </source>
</evidence>
<dbReference type="GO" id="GO:0016020">
    <property type="term" value="C:membrane"/>
    <property type="evidence" value="ECO:0007669"/>
    <property type="project" value="UniProtKB-SubCell"/>
</dbReference>
<dbReference type="Pfam" id="PF00067">
    <property type="entry name" value="p450"/>
    <property type="match status" value="1"/>
</dbReference>
<comment type="subcellular location">
    <subcellularLocation>
        <location evidence="2">Membrane</location>
        <topology evidence="2">Single-pass membrane protein</topology>
    </subcellularLocation>
</comment>
<keyword evidence="9 12" id="KW-0503">Monooxygenase</keyword>
<name>A0A167MTS2_9HYPO</name>
<evidence type="ECO:0000256" key="13">
    <source>
        <dbReference type="SAM" id="Phobius"/>
    </source>
</evidence>
<evidence type="ECO:0000256" key="12">
    <source>
        <dbReference type="RuleBase" id="RU000461"/>
    </source>
</evidence>
<keyword evidence="8 11" id="KW-0408">Iron</keyword>
<dbReference type="PRINTS" id="PR00463">
    <property type="entry name" value="EP450I"/>
</dbReference>
<dbReference type="PRINTS" id="PR00385">
    <property type="entry name" value="P450"/>
</dbReference>
<evidence type="ECO:0000256" key="5">
    <source>
        <dbReference type="ARBA" id="ARBA00022723"/>
    </source>
</evidence>
<dbReference type="InterPro" id="IPR002401">
    <property type="entry name" value="Cyt_P450_E_grp-I"/>
</dbReference>
<evidence type="ECO:0000313" key="14">
    <source>
        <dbReference type="EMBL" id="OAA54744.1"/>
    </source>
</evidence>
<keyword evidence="6 13" id="KW-1133">Transmembrane helix</keyword>
<dbReference type="PANTHER" id="PTHR24287:SF5">
    <property type="entry name" value="P450, PUTATIVE (EUROFUNG)-RELATED"/>
    <property type="match status" value="1"/>
</dbReference>
<evidence type="ECO:0000256" key="9">
    <source>
        <dbReference type="ARBA" id="ARBA00023033"/>
    </source>
</evidence>
<organism evidence="14 15">
    <name type="scientific">Niveomyces insectorum RCEF 264</name>
    <dbReference type="NCBI Taxonomy" id="1081102"/>
    <lineage>
        <taxon>Eukaryota</taxon>
        <taxon>Fungi</taxon>
        <taxon>Dikarya</taxon>
        <taxon>Ascomycota</taxon>
        <taxon>Pezizomycotina</taxon>
        <taxon>Sordariomycetes</taxon>
        <taxon>Hypocreomycetidae</taxon>
        <taxon>Hypocreales</taxon>
        <taxon>Cordycipitaceae</taxon>
        <taxon>Niveomyces</taxon>
    </lineage>
</organism>
<dbReference type="Proteomes" id="UP000076874">
    <property type="component" value="Unassembled WGS sequence"/>
</dbReference>
<dbReference type="CDD" id="cd11063">
    <property type="entry name" value="CYP52"/>
    <property type="match status" value="1"/>
</dbReference>
<keyword evidence="4 13" id="KW-0812">Transmembrane</keyword>
<dbReference type="PROSITE" id="PS00086">
    <property type="entry name" value="CYTOCHROME_P450"/>
    <property type="match status" value="1"/>
</dbReference>
<accession>A0A167MTS2</accession>
<comment type="cofactor">
    <cofactor evidence="1 11">
        <name>heme</name>
        <dbReference type="ChEBI" id="CHEBI:30413"/>
    </cofactor>
</comment>
<evidence type="ECO:0000256" key="4">
    <source>
        <dbReference type="ARBA" id="ARBA00022692"/>
    </source>
</evidence>
<comment type="similarity">
    <text evidence="3 12">Belongs to the cytochrome P450 family.</text>
</comment>
<dbReference type="GO" id="GO:0005506">
    <property type="term" value="F:iron ion binding"/>
    <property type="evidence" value="ECO:0007669"/>
    <property type="project" value="InterPro"/>
</dbReference>
<evidence type="ECO:0000256" key="2">
    <source>
        <dbReference type="ARBA" id="ARBA00004167"/>
    </source>
</evidence>
<evidence type="ECO:0000256" key="10">
    <source>
        <dbReference type="ARBA" id="ARBA00023136"/>
    </source>
</evidence>
<dbReference type="EMBL" id="AZHD01000022">
    <property type="protein sequence ID" value="OAA54744.1"/>
    <property type="molecule type" value="Genomic_DNA"/>
</dbReference>
<proteinExistence type="inferred from homology"/>
<keyword evidence="5 11" id="KW-0479">Metal-binding</keyword>
<dbReference type="SUPFAM" id="SSF48264">
    <property type="entry name" value="Cytochrome P450"/>
    <property type="match status" value="1"/>
</dbReference>
<dbReference type="STRING" id="1081102.A0A167MTS2"/>
<dbReference type="InterPro" id="IPR017972">
    <property type="entry name" value="Cyt_P450_CS"/>
</dbReference>
<dbReference type="OrthoDB" id="1470350at2759"/>
<keyword evidence="15" id="KW-1185">Reference proteome</keyword>
<sequence length="557" mass="62558">MGLVEELWSRASWAATVFVLVSCWIVVTVGQRLHERRRLYRTGGRRAPNFAGRLPWGVDLVYRTLRASAQHTNRELWTNIFRTVRSHTAEFRVLGRRIVFTDDPENIKAILATQFADYGKGAPFHEEFEAFLGDSIFTTDGARWHASRQLLRPQFIKDRVSDLHTFETHLQTLFAAMSVGGNAAATAAVLAARATGTGATFSANGRVLCMSDLFFRYTLDVTTDFLLGKDTQSLTIPRQEFAEAFNEVQRVQGLITRTGPANRFIPRGSYNRNLRVIEHFIHPFIDRALLLPPAALEKTIHDDGDDEDDDDGGQGGGRYTFLHALAQFTRDRKVLRDQLMAVLLAGRDTTAATLSWAVYELSKKPACVQRLRAEVKQVVGVEGDPDCRCPTYADLKAMKTLQHVLNETLRMYPAVPFNVRLALRDTTLPRGGGPDGTAPVAVLKDTPIGYSTLVMQRRPDLYPPHLPHPDEFCPERWDHWQPKPWQYIPFNGGPRICIGQQFALTEMGYVLVRLFQKFERVVSHMDAIDGGKPTLKADIVLQPADGVHVAFYEADAA</sequence>
<dbReference type="PANTHER" id="PTHR24287">
    <property type="entry name" value="P450, PUTATIVE (EUROFUNG)-RELATED"/>
    <property type="match status" value="1"/>
</dbReference>
<dbReference type="GO" id="GO:0020037">
    <property type="term" value="F:heme binding"/>
    <property type="evidence" value="ECO:0007669"/>
    <property type="project" value="InterPro"/>
</dbReference>
<dbReference type="InterPro" id="IPR036396">
    <property type="entry name" value="Cyt_P450_sf"/>
</dbReference>
<evidence type="ECO:0000256" key="3">
    <source>
        <dbReference type="ARBA" id="ARBA00010617"/>
    </source>
</evidence>
<dbReference type="InterPro" id="IPR047146">
    <property type="entry name" value="Cyt_P450_E_CYP52_fungi"/>
</dbReference>
<protein>
    <submittedName>
        <fullName evidence="14">Cytochrome p450 alkane monooxygenase</fullName>
    </submittedName>
</protein>
<feature type="binding site" description="axial binding residue" evidence="11">
    <location>
        <position position="497"/>
    </location>
    <ligand>
        <name>heme</name>
        <dbReference type="ChEBI" id="CHEBI:30413"/>
    </ligand>
    <ligandPart>
        <name>Fe</name>
        <dbReference type="ChEBI" id="CHEBI:18248"/>
    </ligandPart>
</feature>